<organism evidence="5">
    <name type="scientific">Vibrio chaetopteri</name>
    <dbReference type="NCBI Taxonomy" id="3016528"/>
    <lineage>
        <taxon>Bacteria</taxon>
        <taxon>Pseudomonadati</taxon>
        <taxon>Pseudomonadota</taxon>
        <taxon>Gammaproteobacteria</taxon>
        <taxon>Vibrionales</taxon>
        <taxon>Vibrionaceae</taxon>
        <taxon>Vibrio</taxon>
    </lineage>
</organism>
<evidence type="ECO:0000256" key="1">
    <source>
        <dbReference type="ARBA" id="ARBA00003989"/>
    </source>
</evidence>
<keyword evidence="3 4" id="KW-0732">Signal</keyword>
<evidence type="ECO:0000256" key="2">
    <source>
        <dbReference type="ARBA" id="ARBA00014024"/>
    </source>
</evidence>
<dbReference type="AlphaFoldDB" id="A0AAU8BMC9"/>
<feature type="chain" id="PRO_5043997806" description="Curli production assembly/transport component CsgE" evidence="4">
    <location>
        <begin position="20"/>
        <end position="164"/>
    </location>
</feature>
<proteinExistence type="predicted"/>
<evidence type="ECO:0000256" key="4">
    <source>
        <dbReference type="SAM" id="SignalP"/>
    </source>
</evidence>
<dbReference type="RefSeq" id="WP_353498985.1">
    <property type="nucleotide sequence ID" value="NZ_CP115921.1"/>
</dbReference>
<accession>A0AAU8BMC9</accession>
<dbReference type="InterPro" id="IPR018900">
    <property type="entry name" value="Curli_CsgE"/>
</dbReference>
<evidence type="ECO:0000256" key="3">
    <source>
        <dbReference type="ARBA" id="ARBA00022729"/>
    </source>
</evidence>
<feature type="signal peptide" evidence="4">
    <location>
        <begin position="1"/>
        <end position="19"/>
    </location>
</feature>
<evidence type="ECO:0000313" key="5">
    <source>
        <dbReference type="EMBL" id="XCD17812.1"/>
    </source>
</evidence>
<name>A0AAU8BMC9_9VIBR</name>
<reference evidence="5" key="1">
    <citation type="submission" date="2023-01" db="EMBL/GenBank/DDBJ databases">
        <title>Vibrio sp. CB1-14 genome sequencing.</title>
        <authorList>
            <person name="Otstavnykh N."/>
            <person name="Isaeva M."/>
            <person name="Meleshko D."/>
        </authorList>
    </citation>
    <scope>NUCLEOTIDE SEQUENCE</scope>
    <source>
        <strain evidence="5">CB1-14</strain>
    </source>
</reference>
<dbReference type="Pfam" id="PF10627">
    <property type="entry name" value="CsgE"/>
    <property type="match status" value="1"/>
</dbReference>
<dbReference type="KEGG" id="vck:PG915_21220"/>
<comment type="function">
    <text evidence="1">May be involved in the biogenesis of curli organelles.</text>
</comment>
<dbReference type="EMBL" id="CP115921">
    <property type="protein sequence ID" value="XCD17812.1"/>
    <property type="molecule type" value="Genomic_DNA"/>
</dbReference>
<protein>
    <recommendedName>
        <fullName evidence="2">Curli production assembly/transport component CsgE</fullName>
    </recommendedName>
</protein>
<gene>
    <name evidence="5" type="ORF">PG915_21220</name>
</gene>
<sequence>MTSKMLTLTLMFLALPSIADNSKLENGAPLENGTKLENGKKLEEQGDRLKPPFYNFNEVSGVIVDRTITRLGEDFYFFFSQQLNDQYPDLQENLTINEIPTALSGSIIEVFHSRQVIYRTALSPGRRQAKDRAQDALRVVSNYIIRWQAERLYLDTFDLEHDEF</sequence>